<dbReference type="SUPFAM" id="SSF144000">
    <property type="entry name" value="Oxysterol-binding protein-like"/>
    <property type="match status" value="1"/>
</dbReference>
<sequence>MEKQKATRWLIILRYNIGRELTRVRLPVILNEPLSALQIYIAAYAVSGYARTKMRAATKPFNPLLGETFECLRPEKHWRFMAEQVCHHPPVAASHCSSSDWTLNQEIMMKNKFWGRSLEIVPMGGCEVHLNR</sequence>
<dbReference type="GO" id="GO:0016020">
    <property type="term" value="C:membrane"/>
    <property type="evidence" value="ECO:0007669"/>
    <property type="project" value="TreeGrafter"/>
</dbReference>
<dbReference type="OrthoDB" id="1854502at2759"/>
<dbReference type="PROSITE" id="PS01013">
    <property type="entry name" value="OSBP"/>
    <property type="match status" value="1"/>
</dbReference>
<dbReference type="InterPro" id="IPR018494">
    <property type="entry name" value="Oxysterol-bd_CS"/>
</dbReference>
<dbReference type="GO" id="GO:0032934">
    <property type="term" value="F:sterol binding"/>
    <property type="evidence" value="ECO:0007669"/>
    <property type="project" value="TreeGrafter"/>
</dbReference>
<evidence type="ECO:0000256" key="5">
    <source>
        <dbReference type="RuleBase" id="RU003845"/>
    </source>
</evidence>
<accession>A0A3P6V8T3</accession>
<dbReference type="Proteomes" id="UP000281553">
    <property type="component" value="Unassembled WGS sequence"/>
</dbReference>
<keyword evidence="7" id="KW-1185">Reference proteome</keyword>
<dbReference type="InterPro" id="IPR037239">
    <property type="entry name" value="OSBP_sf"/>
</dbReference>
<keyword evidence="5" id="KW-0445">Lipid transport</keyword>
<evidence type="ECO:0000313" key="6">
    <source>
        <dbReference type="EMBL" id="VDK86384.1"/>
    </source>
</evidence>
<keyword evidence="2" id="KW-0597">Phosphoprotein</keyword>
<keyword evidence="5" id="KW-0813">Transport</keyword>
<evidence type="ECO:0000256" key="2">
    <source>
        <dbReference type="ARBA" id="ARBA00022553"/>
    </source>
</evidence>
<name>A0A3P6V8T3_DIBLA</name>
<keyword evidence="3" id="KW-0446">Lipid-binding</keyword>
<dbReference type="PANTHER" id="PTHR10972">
    <property type="entry name" value="OXYSTEROL-BINDING PROTEIN-RELATED"/>
    <property type="match status" value="1"/>
</dbReference>
<organism evidence="6 7">
    <name type="scientific">Dibothriocephalus latus</name>
    <name type="common">Fish tapeworm</name>
    <name type="synonym">Diphyllobothrium latum</name>
    <dbReference type="NCBI Taxonomy" id="60516"/>
    <lineage>
        <taxon>Eukaryota</taxon>
        <taxon>Metazoa</taxon>
        <taxon>Spiralia</taxon>
        <taxon>Lophotrochozoa</taxon>
        <taxon>Platyhelminthes</taxon>
        <taxon>Cestoda</taxon>
        <taxon>Eucestoda</taxon>
        <taxon>Diphyllobothriidea</taxon>
        <taxon>Diphyllobothriidae</taxon>
        <taxon>Dibothriocephalus</taxon>
    </lineage>
</organism>
<dbReference type="PANTHER" id="PTHR10972:SF205">
    <property type="entry name" value="OXYSTEROL-BINDING PROTEIN 1"/>
    <property type="match status" value="1"/>
</dbReference>
<dbReference type="GO" id="GO:0006869">
    <property type="term" value="P:lipid transport"/>
    <property type="evidence" value="ECO:0007669"/>
    <property type="project" value="UniProtKB-KW"/>
</dbReference>
<protein>
    <recommendedName>
        <fullName evidence="5">Oxysterol-binding protein</fullName>
    </recommendedName>
</protein>
<gene>
    <name evidence="6" type="ORF">DILT_LOCUS3874</name>
</gene>
<proteinExistence type="inferred from homology"/>
<dbReference type="Pfam" id="PF01237">
    <property type="entry name" value="Oxysterol_BP"/>
    <property type="match status" value="1"/>
</dbReference>
<evidence type="ECO:0000256" key="4">
    <source>
        <dbReference type="RuleBase" id="RU003844"/>
    </source>
</evidence>
<comment type="similarity">
    <text evidence="1 4">Belongs to the OSBP family.</text>
</comment>
<dbReference type="EMBL" id="UYRU01044411">
    <property type="protein sequence ID" value="VDK86384.1"/>
    <property type="molecule type" value="Genomic_DNA"/>
</dbReference>
<dbReference type="InterPro" id="IPR000648">
    <property type="entry name" value="Oxysterol-bd"/>
</dbReference>
<reference evidence="6 7" key="1">
    <citation type="submission" date="2018-11" db="EMBL/GenBank/DDBJ databases">
        <authorList>
            <consortium name="Pathogen Informatics"/>
        </authorList>
    </citation>
    <scope>NUCLEOTIDE SEQUENCE [LARGE SCALE GENOMIC DNA]</scope>
</reference>
<dbReference type="SMR" id="A0A3P6V8T3"/>
<evidence type="ECO:0000256" key="3">
    <source>
        <dbReference type="ARBA" id="ARBA00023121"/>
    </source>
</evidence>
<evidence type="ECO:0000313" key="7">
    <source>
        <dbReference type="Proteomes" id="UP000281553"/>
    </source>
</evidence>
<dbReference type="Gene3D" id="2.40.160.120">
    <property type="match status" value="1"/>
</dbReference>
<dbReference type="GO" id="GO:0005829">
    <property type="term" value="C:cytosol"/>
    <property type="evidence" value="ECO:0007669"/>
    <property type="project" value="TreeGrafter"/>
</dbReference>
<dbReference type="AlphaFoldDB" id="A0A3P6V8T3"/>
<evidence type="ECO:0000256" key="1">
    <source>
        <dbReference type="ARBA" id="ARBA00008842"/>
    </source>
</evidence>